<evidence type="ECO:0000313" key="2">
    <source>
        <dbReference type="EMBL" id="ROV88049.1"/>
    </source>
</evidence>
<sequence length="1076" mass="118341">MSSQKPPLSATKRAVPIKIKVLNPSDRDNFPYNSLEPRWSFTMTLMPLTKIRELCIHAVGQVQRTFNAVMEAARLEARDRDGHVFHGMETIAEEILNGETIYLIETESTGKGKGKERGRLLSLRTGAEQAYRTPSASSRSSSQSRRKAQSQPKPRLTPSQRALAIAKAGRSPRSEPVRSRRPSISALDLDSVPSLPSPGSPHIGPAAASKDFSKGRNDASSVICDAPTILNQDTPVVRSQQSSPPPETSPRLQDSQKVVPDSQVSPPGSPFLPPSASRAKSGSAVNSKPNASELSPGQPRSAPPLNTLDPDNLQNIPPTSTRTSKSRPDPYDISTVLSDDETYSPKRLNSIMSSSVRKLGSASKRRPPASQPPMRQPQLNINPPSRISKSAAVDRSNSIRNIDFMNPATPTRKTTAHNKADASSPAAALPSSPTNNVAAVIARGRDKIKRRPVPECVVIDDSEDEIDEDLFRNPPGLSASYPEALLPWSQPPLRATQDESLDVRPVARRGSMSGIVKAVVEDDVFVEKDDLVDSKADVRRLIDAAKETLAAARDSGKLRAREMSSSAFSPFHLKSPVKSPSKTAPTTPAGKEPSGQAMIQQSNVTVVHSSSSAEEDREAHGNVRFVKEERSDDESWKDLPAAVPPESASHQDHDDKGKGIEVIELSSDSDSSIDPAWPDDYDVEPPALPELPATHEPLPPDPRSRDIELPVPLLPVQATNNIVTDPIEPRVNESPPSAQPDKRKRLISDEPNSEDERRRKKARRVEKKKAKKALRNAKRREAMARLEEERKRLALEQAYRRALELEMTVSSPSKAKERDSGDNEVEADDDSGPGIGELDEDKYVEDVRIPLYGNDDNDTLSSKETEDRVLWLHKHLTPSSPESNQDSPRSSADVVRQESPACEDADAPQQAHQQHHGSDDMDKVGNQYFRKPFDDWAALEATLGTGGFGYSPLEVHNRIHLATVHRCLQAQREPSQEPSQGISDQDSWLKSPLKPVTKTHPSPRSFRSGAPLSKDTPPAQQAASTRGTKKGGKGKESKHKSWARRERNRKRLQSRMRADHYYSHLRDTIYAKNKNH</sequence>
<feature type="region of interest" description="Disordered" evidence="1">
    <location>
        <begin position="550"/>
        <end position="784"/>
    </location>
</feature>
<feature type="compositionally biased region" description="Basic and acidic residues" evidence="1">
    <location>
        <begin position="649"/>
        <end position="661"/>
    </location>
</feature>
<protein>
    <submittedName>
        <fullName evidence="2">Uncharacterized protein</fullName>
    </submittedName>
</protein>
<feature type="compositionally biased region" description="Basic residues" evidence="1">
    <location>
        <begin position="1027"/>
        <end position="1054"/>
    </location>
</feature>
<feature type="region of interest" description="Disordered" evidence="1">
    <location>
        <begin position="805"/>
        <end position="926"/>
    </location>
</feature>
<keyword evidence="3" id="KW-1185">Reference proteome</keyword>
<feature type="compositionally biased region" description="Polar residues" evidence="1">
    <location>
        <begin position="877"/>
        <end position="890"/>
    </location>
</feature>
<feature type="compositionally biased region" description="Low complexity" evidence="1">
    <location>
        <begin position="666"/>
        <end position="676"/>
    </location>
</feature>
<feature type="compositionally biased region" description="Polar residues" evidence="1">
    <location>
        <begin position="278"/>
        <end position="295"/>
    </location>
</feature>
<feature type="compositionally biased region" description="Low complexity" evidence="1">
    <location>
        <begin position="422"/>
        <end position="433"/>
    </location>
</feature>
<feature type="compositionally biased region" description="Basic residues" evidence="1">
    <location>
        <begin position="758"/>
        <end position="778"/>
    </location>
</feature>
<feature type="compositionally biased region" description="Basic and acidic residues" evidence="1">
    <location>
        <begin position="861"/>
        <end position="870"/>
    </location>
</feature>
<dbReference type="Proteomes" id="UP000283895">
    <property type="component" value="Unassembled WGS sequence"/>
</dbReference>
<feature type="compositionally biased region" description="Low complexity" evidence="1">
    <location>
        <begin position="134"/>
        <end position="153"/>
    </location>
</feature>
<name>A0A423VB58_9PEZI</name>
<reference evidence="2 3" key="1">
    <citation type="submission" date="2015-09" db="EMBL/GenBank/DDBJ databases">
        <title>Host preference determinants of Valsa canker pathogens revealed by comparative genomics.</title>
        <authorList>
            <person name="Yin Z."/>
            <person name="Huang L."/>
        </authorList>
    </citation>
    <scope>NUCLEOTIDE SEQUENCE [LARGE SCALE GENOMIC DNA]</scope>
    <source>
        <strain evidence="2 3">03-1</strain>
    </source>
</reference>
<dbReference type="STRING" id="356882.A0A423VB58"/>
<evidence type="ECO:0000256" key="1">
    <source>
        <dbReference type="SAM" id="MobiDB-lite"/>
    </source>
</evidence>
<feature type="compositionally biased region" description="Acidic residues" evidence="1">
    <location>
        <begin position="822"/>
        <end position="843"/>
    </location>
</feature>
<feature type="compositionally biased region" description="Polar residues" evidence="1">
    <location>
        <begin position="229"/>
        <end position="238"/>
    </location>
</feature>
<feature type="region of interest" description="Disordered" evidence="1">
    <location>
        <begin position="123"/>
        <end position="433"/>
    </location>
</feature>
<feature type="compositionally biased region" description="Basic and acidic residues" evidence="1">
    <location>
        <begin position="1056"/>
        <end position="1069"/>
    </location>
</feature>
<feature type="compositionally biased region" description="Polar residues" evidence="1">
    <location>
        <begin position="972"/>
        <end position="988"/>
    </location>
</feature>
<gene>
    <name evidence="2" type="ORF">VMCG_10408</name>
</gene>
<dbReference type="AlphaFoldDB" id="A0A423VB58"/>
<comment type="caution">
    <text evidence="2">The sequence shown here is derived from an EMBL/GenBank/DDBJ whole genome shotgun (WGS) entry which is preliminary data.</text>
</comment>
<dbReference type="EMBL" id="LKEA01000084">
    <property type="protein sequence ID" value="ROV88049.1"/>
    <property type="molecule type" value="Genomic_DNA"/>
</dbReference>
<feature type="compositionally biased region" description="Polar residues" evidence="1">
    <location>
        <begin position="377"/>
        <end position="388"/>
    </location>
</feature>
<feature type="compositionally biased region" description="Basic and acidic residues" evidence="1">
    <location>
        <begin position="617"/>
        <end position="637"/>
    </location>
</feature>
<feature type="compositionally biased region" description="Polar residues" evidence="1">
    <location>
        <begin position="597"/>
        <end position="612"/>
    </location>
</feature>
<evidence type="ECO:0000313" key="3">
    <source>
        <dbReference type="Proteomes" id="UP000283895"/>
    </source>
</evidence>
<accession>A0A423VB58</accession>
<feature type="region of interest" description="Disordered" evidence="1">
    <location>
        <begin position="970"/>
        <end position="1076"/>
    </location>
</feature>
<feature type="compositionally biased region" description="Polar residues" evidence="1">
    <location>
        <begin position="312"/>
        <end position="323"/>
    </location>
</feature>
<feature type="compositionally biased region" description="Polar residues" evidence="1">
    <location>
        <begin position="251"/>
        <end position="266"/>
    </location>
</feature>
<proteinExistence type="predicted"/>
<dbReference type="OrthoDB" id="5241593at2759"/>
<organism evidence="2 3">
    <name type="scientific">Cytospora schulzeri</name>
    <dbReference type="NCBI Taxonomy" id="448051"/>
    <lineage>
        <taxon>Eukaryota</taxon>
        <taxon>Fungi</taxon>
        <taxon>Dikarya</taxon>
        <taxon>Ascomycota</taxon>
        <taxon>Pezizomycotina</taxon>
        <taxon>Sordariomycetes</taxon>
        <taxon>Sordariomycetidae</taxon>
        <taxon>Diaporthales</taxon>
        <taxon>Cytosporaceae</taxon>
        <taxon>Cytospora</taxon>
    </lineage>
</organism>